<protein>
    <submittedName>
        <fullName evidence="2">Uncharacterized protein</fullName>
    </submittedName>
</protein>
<gene>
    <name evidence="2" type="ORF">Tci_663668</name>
</gene>
<feature type="compositionally biased region" description="Polar residues" evidence="1">
    <location>
        <begin position="432"/>
        <end position="444"/>
    </location>
</feature>
<proteinExistence type="predicted"/>
<organism evidence="2">
    <name type="scientific">Tanacetum cinerariifolium</name>
    <name type="common">Dalmatian daisy</name>
    <name type="synonym">Chrysanthemum cinerariifolium</name>
    <dbReference type="NCBI Taxonomy" id="118510"/>
    <lineage>
        <taxon>Eukaryota</taxon>
        <taxon>Viridiplantae</taxon>
        <taxon>Streptophyta</taxon>
        <taxon>Embryophyta</taxon>
        <taxon>Tracheophyta</taxon>
        <taxon>Spermatophyta</taxon>
        <taxon>Magnoliopsida</taxon>
        <taxon>eudicotyledons</taxon>
        <taxon>Gunneridae</taxon>
        <taxon>Pentapetalae</taxon>
        <taxon>asterids</taxon>
        <taxon>campanulids</taxon>
        <taxon>Asterales</taxon>
        <taxon>Asteraceae</taxon>
        <taxon>Asteroideae</taxon>
        <taxon>Anthemideae</taxon>
        <taxon>Anthemidinae</taxon>
        <taxon>Tanacetum</taxon>
    </lineage>
</organism>
<accession>A0A699KHL0</accession>
<comment type="caution">
    <text evidence="2">The sequence shown here is derived from an EMBL/GenBank/DDBJ whole genome shotgun (WGS) entry which is preliminary data.</text>
</comment>
<sequence length="456" mass="51259">MALPDKHQLKFNIHKDAKSLMEAIKKRFGGNKEIKKVKKTLFKQQYENFSGQSSESLDQIHDRLQKLISQLEILGESISQEDINMKFLRSLPSEWKTHTLIWRNKADLEEQSLDDLFNNLNIYEAEVKSSSSTSHNTQNIAFVSSNNTDNSNELVSAVPSVSAASSKAQVSTLQNMDSLSDVVIYSLFASQSNNPQLDNEDLKQINADDLEEMDLKWQMAMLTMRAMRFLQRSKRNLGANETTAIGFDMSKVECCNCHRRGHFSREYRSPRDNRNKDTPRRIVPVEASTSNTLVSQCDGVGSSSYLGFDNKVAPFSKACSKAYATLQSHYDKFTVDLRQVFDCDELNSSELDDSVPTSPVHDSETVPNVVQVKSNTNKTSKEMSKTLRPDAPIIKDWTSNSEDESEPDLVFHDASTVSKTVPAIFIVEPSTTKPTKEMSQSNIPSAPVIEDWVSDS</sequence>
<dbReference type="AlphaFoldDB" id="A0A699KHL0"/>
<evidence type="ECO:0000256" key="1">
    <source>
        <dbReference type="SAM" id="MobiDB-lite"/>
    </source>
</evidence>
<feature type="region of interest" description="Disordered" evidence="1">
    <location>
        <begin position="432"/>
        <end position="456"/>
    </location>
</feature>
<dbReference type="Pfam" id="PF14223">
    <property type="entry name" value="Retrotran_gag_2"/>
    <property type="match status" value="1"/>
</dbReference>
<name>A0A699KHL0_TANCI</name>
<evidence type="ECO:0000313" key="2">
    <source>
        <dbReference type="EMBL" id="GFA91696.1"/>
    </source>
</evidence>
<dbReference type="EMBL" id="BKCJ010513732">
    <property type="protein sequence ID" value="GFA91696.1"/>
    <property type="molecule type" value="Genomic_DNA"/>
</dbReference>
<reference evidence="2" key="1">
    <citation type="journal article" date="2019" name="Sci. Rep.">
        <title>Draft genome of Tanacetum cinerariifolium, the natural source of mosquito coil.</title>
        <authorList>
            <person name="Yamashiro T."/>
            <person name="Shiraishi A."/>
            <person name="Satake H."/>
            <person name="Nakayama K."/>
        </authorList>
    </citation>
    <scope>NUCLEOTIDE SEQUENCE</scope>
</reference>